<feature type="compositionally biased region" description="Basic and acidic residues" evidence="2">
    <location>
        <begin position="21"/>
        <end position="31"/>
    </location>
</feature>
<feature type="region of interest" description="Disordered" evidence="2">
    <location>
        <begin position="1"/>
        <end position="44"/>
    </location>
</feature>
<name>A0A1A8NIB4_9TELE</name>
<reference evidence="3" key="1">
    <citation type="submission" date="2016-05" db="EMBL/GenBank/DDBJ databases">
        <authorList>
            <person name="Lavstsen T."/>
            <person name="Jespersen J.S."/>
        </authorList>
    </citation>
    <scope>NUCLEOTIDE SEQUENCE</scope>
    <source>
        <tissue evidence="3">Brain</tissue>
    </source>
</reference>
<reference evidence="3" key="2">
    <citation type="submission" date="2016-06" db="EMBL/GenBank/DDBJ databases">
        <title>The genome of a short-lived fish provides insights into sex chromosome evolution and the genetic control of aging.</title>
        <authorList>
            <person name="Reichwald K."/>
            <person name="Felder M."/>
            <person name="Petzold A."/>
            <person name="Koch P."/>
            <person name="Groth M."/>
            <person name="Platzer M."/>
        </authorList>
    </citation>
    <scope>NUCLEOTIDE SEQUENCE</scope>
    <source>
        <tissue evidence="3">Brain</tissue>
    </source>
</reference>
<gene>
    <name evidence="3" type="primary">AL954676.2</name>
</gene>
<protein>
    <recommendedName>
        <fullName evidence="4">L1 transposable element RRM domain-containing protein</fullName>
    </recommendedName>
</protein>
<feature type="coiled-coil region" evidence="1">
    <location>
        <begin position="83"/>
        <end position="117"/>
    </location>
</feature>
<evidence type="ECO:0000256" key="2">
    <source>
        <dbReference type="SAM" id="MobiDB-lite"/>
    </source>
</evidence>
<dbReference type="PANTHER" id="PTHR11505">
    <property type="entry name" value="L1 TRANSPOSABLE ELEMENT-RELATED"/>
    <property type="match status" value="1"/>
</dbReference>
<accession>A0A1A8NIB4</accession>
<keyword evidence="1" id="KW-0175">Coiled coil</keyword>
<evidence type="ECO:0000313" key="3">
    <source>
        <dbReference type="EMBL" id="SBR68798.1"/>
    </source>
</evidence>
<dbReference type="AlphaFoldDB" id="A0A1A8NIB4"/>
<evidence type="ECO:0008006" key="4">
    <source>
        <dbReference type="Google" id="ProtNLM"/>
    </source>
</evidence>
<feature type="compositionally biased region" description="Polar residues" evidence="2">
    <location>
        <begin position="35"/>
        <end position="44"/>
    </location>
</feature>
<sequence length="261" mass="30402">METADSSSNKRDRLLTTPDNTPEKPLMEKKAKGTASDNDSNTSTDTILKAIESLGKRVDDRMDEVSKQIQQHSAMLASIAKSVQFNSEELQECKKKIKHLEKEMESIKKDNDDIKDRVLSQERYRRRWSLLLIGRKEKLNENVRQDIVKILGRIMPEMLQKMDDVVDVVHRMGKPMEGKHRHIIILFAKRHIRDDIWRRTKASSVCKEEGIRFAEHLTREDWQSRQALWPKIDQARKEGKTAGFRGPFGFIEGKRIRVETP</sequence>
<dbReference type="Gene3D" id="3.30.70.1820">
    <property type="entry name" value="L1 transposable element, RRM domain"/>
    <property type="match status" value="1"/>
</dbReference>
<evidence type="ECO:0000256" key="1">
    <source>
        <dbReference type="SAM" id="Coils"/>
    </source>
</evidence>
<proteinExistence type="predicted"/>
<dbReference type="EMBL" id="HAEG01003216">
    <property type="protein sequence ID" value="SBR68798.1"/>
    <property type="molecule type" value="Transcribed_RNA"/>
</dbReference>
<feature type="non-terminal residue" evidence="3">
    <location>
        <position position="261"/>
    </location>
</feature>
<dbReference type="InterPro" id="IPR004244">
    <property type="entry name" value="Transposase_22"/>
</dbReference>
<organism evidence="3">
    <name type="scientific">Nothobranchius pienaari</name>
    <dbReference type="NCBI Taxonomy" id="704102"/>
    <lineage>
        <taxon>Eukaryota</taxon>
        <taxon>Metazoa</taxon>
        <taxon>Chordata</taxon>
        <taxon>Craniata</taxon>
        <taxon>Vertebrata</taxon>
        <taxon>Euteleostomi</taxon>
        <taxon>Actinopterygii</taxon>
        <taxon>Neopterygii</taxon>
        <taxon>Teleostei</taxon>
        <taxon>Neoteleostei</taxon>
        <taxon>Acanthomorphata</taxon>
        <taxon>Ovalentaria</taxon>
        <taxon>Atherinomorphae</taxon>
        <taxon>Cyprinodontiformes</taxon>
        <taxon>Nothobranchiidae</taxon>
        <taxon>Nothobranchius</taxon>
    </lineage>
</organism>